<dbReference type="Gene3D" id="1.20.58.1480">
    <property type="match status" value="1"/>
</dbReference>
<dbReference type="EMBL" id="JAGFBS010000006">
    <property type="protein sequence ID" value="KAG6378535.1"/>
    <property type="molecule type" value="Genomic_DNA"/>
</dbReference>
<dbReference type="GO" id="GO:0005829">
    <property type="term" value="C:cytosol"/>
    <property type="evidence" value="ECO:0007669"/>
    <property type="project" value="TreeGrafter"/>
</dbReference>
<dbReference type="Pfam" id="PF02781">
    <property type="entry name" value="G6PD_C"/>
    <property type="match status" value="1"/>
</dbReference>
<feature type="region of interest" description="Disordered" evidence="16">
    <location>
        <begin position="549"/>
        <end position="570"/>
    </location>
</feature>
<feature type="domain" description="RING-type" evidence="17">
    <location>
        <begin position="723"/>
        <end position="761"/>
    </location>
</feature>
<keyword evidence="10 15" id="KW-0560">Oxidoreductase</keyword>
<keyword evidence="19" id="KW-1185">Reference proteome</keyword>
<protein>
    <recommendedName>
        <fullName evidence="4 15">Glucose-6-phosphate 1-dehydrogenase</fullName>
        <ecNumber evidence="3 15">1.1.1.49</ecNumber>
    </recommendedName>
</protein>
<dbReference type="InterPro" id="IPR022675">
    <property type="entry name" value="G6P_DH_C"/>
</dbReference>
<dbReference type="GO" id="GO:0006006">
    <property type="term" value="P:glucose metabolic process"/>
    <property type="evidence" value="ECO:0007669"/>
    <property type="project" value="UniProtKB-KW"/>
</dbReference>
<dbReference type="SUPFAM" id="SSF51735">
    <property type="entry name" value="NAD(P)-binding Rossmann-fold domains"/>
    <property type="match status" value="1"/>
</dbReference>
<dbReference type="InterPro" id="IPR019796">
    <property type="entry name" value="G6P_DH_AS"/>
</dbReference>
<dbReference type="GO" id="GO:0008270">
    <property type="term" value="F:zinc ion binding"/>
    <property type="evidence" value="ECO:0007669"/>
    <property type="project" value="UniProtKB-KW"/>
</dbReference>
<dbReference type="Gene3D" id="3.30.360.10">
    <property type="entry name" value="Dihydrodipicolinate Reductase, domain 2"/>
    <property type="match status" value="1"/>
</dbReference>
<feature type="compositionally biased region" description="Basic and acidic residues" evidence="16">
    <location>
        <begin position="2143"/>
        <end position="2162"/>
    </location>
</feature>
<dbReference type="SMART" id="SM00184">
    <property type="entry name" value="RING"/>
    <property type="match status" value="1"/>
</dbReference>
<comment type="caution">
    <text evidence="18">The sequence shown here is derived from an EMBL/GenBank/DDBJ whole genome shotgun (WGS) entry which is preliminary data.</text>
</comment>
<dbReference type="Proteomes" id="UP000683000">
    <property type="component" value="Unassembled WGS sequence"/>
</dbReference>
<feature type="region of interest" description="Disordered" evidence="16">
    <location>
        <begin position="1855"/>
        <end position="1888"/>
    </location>
</feature>
<keyword evidence="9 15" id="KW-0521">NADP</keyword>
<dbReference type="FunFam" id="3.30.360.10:FF:000015">
    <property type="entry name" value="Glucose-6-phosphate 1-dehydrogenase"/>
    <property type="match status" value="1"/>
</dbReference>
<dbReference type="EC" id="1.1.1.49" evidence="3 15"/>
<evidence type="ECO:0000256" key="9">
    <source>
        <dbReference type="ARBA" id="ARBA00022857"/>
    </source>
</evidence>
<dbReference type="InterPro" id="IPR036291">
    <property type="entry name" value="NAD(P)-bd_dom_sf"/>
</dbReference>
<dbReference type="SMART" id="SM00464">
    <property type="entry name" value="LON"/>
    <property type="match status" value="1"/>
</dbReference>
<evidence type="ECO:0000256" key="2">
    <source>
        <dbReference type="ARBA" id="ARBA00009975"/>
    </source>
</evidence>
<feature type="region of interest" description="Disordered" evidence="16">
    <location>
        <begin position="2093"/>
        <end position="2189"/>
    </location>
</feature>
<dbReference type="SUPFAM" id="SSF55347">
    <property type="entry name" value="Glyceraldehyde-3-phosphate dehydrogenase-like, C-terminal domain"/>
    <property type="match status" value="1"/>
</dbReference>
<dbReference type="Pfam" id="PF25995">
    <property type="entry name" value="STB6_N"/>
    <property type="match status" value="1"/>
</dbReference>
<feature type="compositionally biased region" description="Basic and acidic residues" evidence="16">
    <location>
        <begin position="2171"/>
        <end position="2181"/>
    </location>
</feature>
<evidence type="ECO:0000256" key="5">
    <source>
        <dbReference type="ARBA" id="ARBA00022526"/>
    </source>
</evidence>
<feature type="compositionally biased region" description="Low complexity" evidence="16">
    <location>
        <begin position="1097"/>
        <end position="1113"/>
    </location>
</feature>
<dbReference type="Gene3D" id="2.30.130.40">
    <property type="entry name" value="LON domain-like"/>
    <property type="match status" value="1"/>
</dbReference>
<dbReference type="PANTHER" id="PTHR23429">
    <property type="entry name" value="GLUCOSE-6-PHOSPHATE 1-DEHYDROGENASE G6PD"/>
    <property type="match status" value="1"/>
</dbReference>
<feature type="compositionally biased region" description="Basic and acidic residues" evidence="16">
    <location>
        <begin position="1861"/>
        <end position="1878"/>
    </location>
</feature>
<dbReference type="CDD" id="cd16514">
    <property type="entry name" value="RING-HC_LONFs_rpt2"/>
    <property type="match status" value="1"/>
</dbReference>
<gene>
    <name evidence="18" type="ORF">JVT61DRAFT_12797</name>
</gene>
<organism evidence="18 19">
    <name type="scientific">Boletus reticuloceps</name>
    <dbReference type="NCBI Taxonomy" id="495285"/>
    <lineage>
        <taxon>Eukaryota</taxon>
        <taxon>Fungi</taxon>
        <taxon>Dikarya</taxon>
        <taxon>Basidiomycota</taxon>
        <taxon>Agaricomycotina</taxon>
        <taxon>Agaricomycetes</taxon>
        <taxon>Agaricomycetidae</taxon>
        <taxon>Boletales</taxon>
        <taxon>Boletineae</taxon>
        <taxon>Boletaceae</taxon>
        <taxon>Boletoideae</taxon>
        <taxon>Boletus</taxon>
    </lineage>
</organism>
<name>A0A8I2YU04_9AGAM</name>
<keyword evidence="11 15" id="KW-0119">Carbohydrate metabolism</keyword>
<dbReference type="InterPro" id="IPR013083">
    <property type="entry name" value="Znf_RING/FYVE/PHD"/>
</dbReference>
<dbReference type="GO" id="GO:0009051">
    <property type="term" value="P:pentose-phosphate shunt, oxidative branch"/>
    <property type="evidence" value="ECO:0007669"/>
    <property type="project" value="TreeGrafter"/>
</dbReference>
<dbReference type="PANTHER" id="PTHR23429:SF0">
    <property type="entry name" value="GLUCOSE-6-PHOSPHATE 1-DEHYDROGENASE"/>
    <property type="match status" value="1"/>
</dbReference>
<dbReference type="InterPro" id="IPR001841">
    <property type="entry name" value="Znf_RING"/>
</dbReference>
<evidence type="ECO:0000256" key="14">
    <source>
        <dbReference type="PROSITE-ProRule" id="PRU00175"/>
    </source>
</evidence>
<evidence type="ECO:0000256" key="7">
    <source>
        <dbReference type="ARBA" id="ARBA00022771"/>
    </source>
</evidence>
<evidence type="ECO:0000256" key="13">
    <source>
        <dbReference type="ARBA" id="ARBA00048749"/>
    </source>
</evidence>
<evidence type="ECO:0000313" key="18">
    <source>
        <dbReference type="EMBL" id="KAG6378535.1"/>
    </source>
</evidence>
<dbReference type="Pfam" id="PF02190">
    <property type="entry name" value="LON_substr_bdg"/>
    <property type="match status" value="1"/>
</dbReference>
<feature type="region of interest" description="Disordered" evidence="16">
    <location>
        <begin position="2216"/>
        <end position="2243"/>
    </location>
</feature>
<keyword evidence="8" id="KW-0862">Zinc</keyword>
<dbReference type="Pfam" id="PF13923">
    <property type="entry name" value="zf-C3HC4_2"/>
    <property type="match status" value="1"/>
</dbReference>
<dbReference type="InterPro" id="IPR059025">
    <property type="entry name" value="STB6_N"/>
</dbReference>
<feature type="region of interest" description="Disordered" evidence="16">
    <location>
        <begin position="1294"/>
        <end position="1315"/>
    </location>
</feature>
<dbReference type="NCBIfam" id="TIGR00871">
    <property type="entry name" value="zwf"/>
    <property type="match status" value="1"/>
</dbReference>
<feature type="region of interest" description="Disordered" evidence="16">
    <location>
        <begin position="943"/>
        <end position="964"/>
    </location>
</feature>
<dbReference type="InterPro" id="IPR022674">
    <property type="entry name" value="G6P_DH_NAD-bd"/>
</dbReference>
<keyword evidence="5 15" id="KW-0313">Glucose metabolism</keyword>
<dbReference type="FunFam" id="3.40.50.720:FF:000111">
    <property type="entry name" value="Glucose-6-phosphate 1-dehydrogenase"/>
    <property type="match status" value="1"/>
</dbReference>
<dbReference type="InterPro" id="IPR015947">
    <property type="entry name" value="PUA-like_sf"/>
</dbReference>
<proteinExistence type="inferred from homology"/>
<feature type="compositionally biased region" description="Basic residues" evidence="16">
    <location>
        <begin position="2113"/>
        <end position="2126"/>
    </location>
</feature>
<dbReference type="GO" id="GO:0050661">
    <property type="term" value="F:NADP binding"/>
    <property type="evidence" value="ECO:0007669"/>
    <property type="project" value="InterPro"/>
</dbReference>
<dbReference type="PROSITE" id="PS00069">
    <property type="entry name" value="G6P_DEHYDROGENASE"/>
    <property type="match status" value="1"/>
</dbReference>
<comment type="catalytic activity">
    <reaction evidence="13 15">
        <text>D-glucose 6-phosphate + NADP(+) = 6-phospho-D-glucono-1,5-lactone + NADPH + H(+)</text>
        <dbReference type="Rhea" id="RHEA:15841"/>
        <dbReference type="ChEBI" id="CHEBI:15378"/>
        <dbReference type="ChEBI" id="CHEBI:57783"/>
        <dbReference type="ChEBI" id="CHEBI:57955"/>
        <dbReference type="ChEBI" id="CHEBI:58349"/>
        <dbReference type="ChEBI" id="CHEBI:61548"/>
        <dbReference type="EC" id="1.1.1.49"/>
    </reaction>
</comment>
<sequence>MSLPSQRARSGTIPSMEISGDALKDNTVIVVFGASGDLAKKKTYPALFGLYRNGYLPKDVHIVGYARTKMDTQEYYKRITSYIKIPDGDPTIAAKLDEFKKRSSYVSGGYEDTESFINLRKHFEDIEKSYVTRDVNRIFYLALPPSVFIPVAKNVKDNCYSPRGINRIIVEKPFGKDLESCRSLLGALKQSWKEDETYRIDHYLGKEMVKNLLVLRFGNVAMNAAWDRNSIDNVQITFKEPFGTEGRGGYFDEFGIIRDILQNHLLQVLSILTMERPVSFSAEDIRDEKVKVLRAIPPIKFEDTLLGQYVAANGKPGYLDDDSVPKNSVCPTFAATVLWIKNPRWDGVPFILKAGKALNEAKVEIRVQFKDVTDGIFADISRNELVVRIQPSEAVYLKLNTKTPGYSFRAIPTEMDLTYHRRFTDSTIPEAYEVLILDALKGDHSNFVRDDELDVAWKIFTPILHWIDGETAPRPLPYPYGSRGPFELDAFIGRYGYKRSTSEYNWPVMNVSNLSIRGSDRCRGRRVGSPPTSCLSPCSSAVCLPSDSSPPSALLPSPTNTPSSPTPPPPLIVMFPSPRDLFPIFHCPLCPPDSVLSAPTTLRCGHTVCAVHVRSTHCPIPGCSTQQQSFTPGNTPASLIAFFPAPPNTQSHITHRALDVRVNSIIHLLHAANTHGCPFPDPFGSSDDDSDVDSRHTTPQRHNADPTSPPDDFEKTLSTELTCEICFMLLYQPVTTPCQHTFCSKCLQRSLDHSMLCPLCRQEFPGFAYFQDHPHNKVILSLLLEAFPDAYSARGDAIEREVRDARLDTSIFVCQLSFPGMPTLLHFFEPRYRLMLRRCLEKPCPTFGMIMPPRAAPIPGHGANAGSEFGTMLEIRSHGRDQGNPPLSITRARQPRRLLIGRVEKIDDYDDDLAEWAAQDDDRAPSSSDATHVDIRFPSPPISLTRITPRVSPPSSPASATGTPQHLLSIPTLLTICHTFLDQLRAGTAPWVVQRLNYTYGPQPPDTDPGAFSFWMGMVLPIDEHEKAKLLPVKSARLRLRMVVGWIEQLNSNWSALLRRFTANAIDNPFRSPTPCASLSSPSIPPTRSPRAKHPTGRLSGVRSRSGSTTTSVDKPGLASFTGIWANEQGEGTDGERWIGRKCRFEIVVERMELVGFQMYAVEKWIVERTRPVTVLTVYTGDSFSQGIPVSSMTSAEVEAEFKVAVQHLRKQDGARPRETPQGTLMVTSLAHFRSDYTIVHIPDGDFLAAQERLYSNINLLRMGFSGRSALTLEEPSDTTKDRFKSTYLLSDGPPPAGTFQSKVHSRTHTRTYSQPVTTLSRAVPETSTFPAPSSHAMNAINLTDVSQTGAVSTPVPSRHPHFIPYVLELVKLLQAALAICGMLPLHTSAAAVDGLLCDVTIDGLHRWVAEIGESLIGVESTERIADPSVVAALLSFVLSTRNKLAAWVPNITKDPFLHPHGFLHVLSSWVHSQPVAGNGSTHTLPALTVSAPSGNSGTGVGSENTSLINSPVVSNQPFISPIPSPIINSPLIHPAASAVVPTPITYLTLALHRSLLSQHDAKVRHSDSRKAHRGILSKLDLTSDSEGTDEERKWIGGRVMGLVGRVSVSGSGGGPASIGAPTTDLGMFIRDLVSARERERDRGREKEKDVERERDKEKSGKDWESCKERADEKERVGGSLKALWSGKVEVLVRMRERAEGKMWVLRGIEREREGDRGWEKDKDKERFTSSDVDDLVTKNLGDDELAFGGAWSGKVQKRLEMWTRINRSKKSVDHSSPAKFGRHTSSVAIPLSTQSSSSGHVHPASELRGLGVPAVVLSYDNEDELLSSGQVSPASVSRTRNPFALDVSPDVSSANLVSTENERRAGDSLDSRGHDYDSGAGRKGRGVSTWNERERTMGGGGEAWWKARVLKEDITKKETSMGLRRTRRHTFHDLASVQHIPVLRADWMRIDVELCGQILMMRRREAHLEGVVKCLEYLTTTLAHASTALRHAHTVHKPIIDALTSHHPATPVGPAATVSPTLPASLPSAFQAHTALGLTPVVAALHALPVPPPVPALQYEAAQLRVDDMGASTKEVRRKLWELRSVVFGRESVLGVGGGPGPSTVGSEMGPRGRRTGKSKGRRRWTSQWRLDGSECPVDALGRTESEAEEERAIAEDGEHSEAEDETESERESGVEKKSVLGDSVGEGEREAMGPMWLLQVFMSWGARLGIMKGEADVGGPSVPVTREHSPGEITGDGARGS</sequence>
<evidence type="ECO:0000259" key="17">
    <source>
        <dbReference type="PROSITE" id="PS50089"/>
    </source>
</evidence>
<dbReference type="InterPro" id="IPR017907">
    <property type="entry name" value="Znf_RING_CS"/>
</dbReference>
<dbReference type="Gene3D" id="3.40.50.720">
    <property type="entry name" value="NAD(P)-binding Rossmann-like Domain"/>
    <property type="match status" value="1"/>
</dbReference>
<dbReference type="GO" id="GO:0004345">
    <property type="term" value="F:glucose-6-phosphate dehydrogenase activity"/>
    <property type="evidence" value="ECO:0007669"/>
    <property type="project" value="UniProtKB-EC"/>
</dbReference>
<accession>A0A8I2YU04</accession>
<dbReference type="SUPFAM" id="SSF57850">
    <property type="entry name" value="RING/U-box"/>
    <property type="match status" value="1"/>
</dbReference>
<comment type="pathway">
    <text evidence="1 15">Carbohydrate degradation; pentose phosphate pathway; D-ribulose 5-phosphate from D-glucose 6-phosphate (oxidative stage): step 1/3.</text>
</comment>
<feature type="region of interest" description="Disordered" evidence="16">
    <location>
        <begin position="1074"/>
        <end position="1113"/>
    </location>
</feature>
<comment type="similarity">
    <text evidence="2 15">Belongs to the glucose-6-phosphate dehydrogenase family.</text>
</comment>
<feature type="region of interest" description="Disordered" evidence="16">
    <location>
        <begin position="1640"/>
        <end position="1672"/>
    </location>
</feature>
<dbReference type="UniPathway" id="UPA00115">
    <property type="reaction ID" value="UER00408"/>
</dbReference>
<evidence type="ECO:0000256" key="11">
    <source>
        <dbReference type="ARBA" id="ARBA00023277"/>
    </source>
</evidence>
<dbReference type="Gene3D" id="3.30.40.10">
    <property type="entry name" value="Zinc/RING finger domain, C3HC4 (zinc finger)"/>
    <property type="match status" value="1"/>
</dbReference>
<evidence type="ECO:0000256" key="6">
    <source>
        <dbReference type="ARBA" id="ARBA00022723"/>
    </source>
</evidence>
<keyword evidence="6" id="KW-0479">Metal-binding</keyword>
<evidence type="ECO:0000256" key="8">
    <source>
        <dbReference type="ARBA" id="ARBA00022833"/>
    </source>
</evidence>
<dbReference type="InterPro" id="IPR001282">
    <property type="entry name" value="G6P_DH"/>
</dbReference>
<feature type="compositionally biased region" description="Low complexity" evidence="16">
    <location>
        <begin position="549"/>
        <end position="563"/>
    </location>
</feature>
<evidence type="ECO:0000256" key="3">
    <source>
        <dbReference type="ARBA" id="ARBA00013019"/>
    </source>
</evidence>
<evidence type="ECO:0000256" key="12">
    <source>
        <dbReference type="ARBA" id="ARBA00025382"/>
    </source>
</evidence>
<dbReference type="PROSITE" id="PS50089">
    <property type="entry name" value="ZF_RING_2"/>
    <property type="match status" value="1"/>
</dbReference>
<dbReference type="Pfam" id="PF00479">
    <property type="entry name" value="G6PD_N"/>
    <property type="match status" value="1"/>
</dbReference>
<evidence type="ECO:0000256" key="1">
    <source>
        <dbReference type="ARBA" id="ARBA00004937"/>
    </source>
</evidence>
<dbReference type="OrthoDB" id="19806at2759"/>
<dbReference type="PRINTS" id="PR00079">
    <property type="entry name" value="G6PDHDRGNASE"/>
</dbReference>
<evidence type="ECO:0000256" key="4">
    <source>
        <dbReference type="ARBA" id="ARBA00020444"/>
    </source>
</evidence>
<dbReference type="InterPro" id="IPR046336">
    <property type="entry name" value="Lon_prtase_N_sf"/>
</dbReference>
<dbReference type="PROSITE" id="PS00518">
    <property type="entry name" value="ZF_RING_1"/>
    <property type="match status" value="1"/>
</dbReference>
<evidence type="ECO:0000256" key="16">
    <source>
        <dbReference type="SAM" id="MobiDB-lite"/>
    </source>
</evidence>
<evidence type="ECO:0000256" key="15">
    <source>
        <dbReference type="RuleBase" id="RU362120"/>
    </source>
</evidence>
<reference evidence="18" key="1">
    <citation type="submission" date="2021-03" db="EMBL/GenBank/DDBJ databases">
        <title>Evolutionary innovations through gain and loss of genes in the ectomycorrhizal Boletales.</title>
        <authorList>
            <person name="Wu G."/>
            <person name="Miyauchi S."/>
            <person name="Morin E."/>
            <person name="Yang Z.-L."/>
            <person name="Xu J."/>
            <person name="Martin F.M."/>
        </authorList>
    </citation>
    <scope>NUCLEOTIDE SEQUENCE</scope>
    <source>
        <strain evidence="18">BR01</strain>
    </source>
</reference>
<dbReference type="SUPFAM" id="SSF88697">
    <property type="entry name" value="PUA domain-like"/>
    <property type="match status" value="1"/>
</dbReference>
<evidence type="ECO:0000256" key="10">
    <source>
        <dbReference type="ARBA" id="ARBA00023002"/>
    </source>
</evidence>
<evidence type="ECO:0000313" key="19">
    <source>
        <dbReference type="Proteomes" id="UP000683000"/>
    </source>
</evidence>
<keyword evidence="7 14" id="KW-0863">Zinc-finger</keyword>
<feature type="region of interest" description="Disordered" evidence="16">
    <location>
        <begin position="685"/>
        <end position="713"/>
    </location>
</feature>
<dbReference type="HAMAP" id="MF_00966">
    <property type="entry name" value="G6PD"/>
    <property type="match status" value="1"/>
</dbReference>
<dbReference type="InterPro" id="IPR003111">
    <property type="entry name" value="Lon_prtase_N"/>
</dbReference>
<comment type="function">
    <text evidence="12">Catalyzes the rate-limiting step of the oxidative pentose-phosphate pathway, which represents a route for the dissimilation of carbohydrates besides glycolysis. The main function of this enzyme is to provide reducing power (NADPH) and pentose phosphates for fatty acid and nucleic acid synthesis.</text>
</comment>